<dbReference type="PIRSF" id="PIRSF036389">
    <property type="entry name" value="IOR_B"/>
    <property type="match status" value="1"/>
</dbReference>
<dbReference type="GO" id="GO:0016491">
    <property type="term" value="F:oxidoreductase activity"/>
    <property type="evidence" value="ECO:0007669"/>
    <property type="project" value="InterPro"/>
</dbReference>
<sequence>MENKQNSTFSRRSFLKTSALASGGMLIGFNLFNACKSEVKLPIDLSKLNYNDFNAYIKISPEGKVTIFSPNPEIGQGVKTSMPMLIAEELDVLWEDVFVVQGKLDTKNYNRQIAGGSGSIRASWKPLRETGATAKQMLINAAAAKWGVPASECSAKAGVITNANGDKLGYGDVVLEAATLEVPENVTLKDPKDFTIIGKGKLNVDVDKIITGKPLFGLDYKEEGMLYASIIRPPAFGQILESFDATQAKALPGVVDVITIGTKIRDYENSGKQNWTLVTSNSDKVVVIAKTTWDAFKGIKAIKTTWKEDSQLESTEDHDKVLFDLLDGDKFETRRSDGDVKKAFSEADKVIERTYEAPFLPHNTLEPMNFFAHVTNEKVRLIGNMQTPAAAAKMVSEVLERPIEEVSAEITRMGGGFGRRLYNDFVMEAAEIADAIRKPIKMVSSREADMTTGVYRPCVKYRFTASIKNGKLTGYHLKGAGVNASIPTPMANYFPAGAIENYQVDAATYKSNITTGAWRAPVTHFLASAEQSFFNVLAEELQIDHVQLYLDLLENLKDVNDKRMKFDPKRMEDVIKLVVDKSHWGKTKPDVYQGFSAYFSHNTHVAEVAEIVLENGLPVVKKVTCAIDCGIVVNPLGAMNQAKGGVIDGVGHAMYADFSIKNGKPQSNNFNTYQLIRMAQTPKVDVHFVQNNIAPTGLGEPTLPPVGGAIANAIYQATGARLTKQPYMANLGITEELKV</sequence>
<evidence type="ECO:0000313" key="3">
    <source>
        <dbReference type="Proteomes" id="UP001139286"/>
    </source>
</evidence>
<proteinExistence type="predicted"/>
<dbReference type="InterPro" id="IPR000674">
    <property type="entry name" value="Ald_Oxase/Xan_DH_a/b"/>
</dbReference>
<dbReference type="RefSeq" id="WP_226695677.1">
    <property type="nucleotide sequence ID" value="NZ_JAJAPX010000003.1"/>
</dbReference>
<dbReference type="Gene3D" id="3.30.365.10">
    <property type="entry name" value="Aldehyde oxidase/xanthine dehydrogenase, molybdopterin binding domain"/>
    <property type="match status" value="4"/>
</dbReference>
<dbReference type="PANTHER" id="PTHR47495">
    <property type="entry name" value="ALDEHYDE DEHYDROGENASE"/>
    <property type="match status" value="1"/>
</dbReference>
<dbReference type="PANTHER" id="PTHR47495:SF2">
    <property type="entry name" value="ALDEHYDE DEHYDROGENASE"/>
    <property type="match status" value="1"/>
</dbReference>
<accession>A0A9X1I7G2</accession>
<dbReference type="InterPro" id="IPR008274">
    <property type="entry name" value="AldOxase/xan_DH_MoCoBD1"/>
</dbReference>
<name>A0A9X1I7G2_9FLAO</name>
<protein>
    <submittedName>
        <fullName evidence="2">Molybdopterin-dependent oxidoreductase</fullName>
    </submittedName>
</protein>
<dbReference type="InterPro" id="IPR037165">
    <property type="entry name" value="AldOxase/xan_DH_Mopterin-bd_sf"/>
</dbReference>
<dbReference type="AlphaFoldDB" id="A0A9X1I7G2"/>
<dbReference type="Gene3D" id="3.90.1170.50">
    <property type="entry name" value="Aldehyde oxidase/xanthine dehydrogenase, a/b hammerhead"/>
    <property type="match status" value="1"/>
</dbReference>
<organism evidence="2 3">
    <name type="scientific">Neotamlana sargassicola</name>
    <dbReference type="NCBI Taxonomy" id="2883125"/>
    <lineage>
        <taxon>Bacteria</taxon>
        <taxon>Pseudomonadati</taxon>
        <taxon>Bacteroidota</taxon>
        <taxon>Flavobacteriia</taxon>
        <taxon>Flavobacteriales</taxon>
        <taxon>Flavobacteriaceae</taxon>
        <taxon>Neotamlana</taxon>
    </lineage>
</organism>
<dbReference type="InterPro" id="IPR036856">
    <property type="entry name" value="Ald_Oxase/Xan_DH_a/b_sf"/>
</dbReference>
<dbReference type="InterPro" id="IPR006311">
    <property type="entry name" value="TAT_signal"/>
</dbReference>
<dbReference type="InterPro" id="IPR052516">
    <property type="entry name" value="N-heterocyclic_Hydroxylase"/>
</dbReference>
<dbReference type="SMART" id="SM01008">
    <property type="entry name" value="Ald_Xan_dh_C"/>
    <property type="match status" value="1"/>
</dbReference>
<reference evidence="2" key="1">
    <citation type="submission" date="2021-10" db="EMBL/GenBank/DDBJ databases">
        <title>Tamlana sargassums sp. nov., and Tamlana laminarinivorans sp. nov., two new bacteria isolated from the brown alga.</title>
        <authorList>
            <person name="Li J."/>
        </authorList>
    </citation>
    <scope>NUCLEOTIDE SEQUENCE</scope>
    <source>
        <strain evidence="2">62-3</strain>
    </source>
</reference>
<dbReference type="InterPro" id="IPR046867">
    <property type="entry name" value="AldOxase/xan_DH_MoCoBD2"/>
</dbReference>
<evidence type="ECO:0000313" key="2">
    <source>
        <dbReference type="EMBL" id="MCB4808255.1"/>
    </source>
</evidence>
<dbReference type="SUPFAM" id="SSF56003">
    <property type="entry name" value="Molybdenum cofactor-binding domain"/>
    <property type="match status" value="2"/>
</dbReference>
<dbReference type="InterPro" id="IPR012368">
    <property type="entry name" value="OxRdtase_Mopterin-bd_su_IorB"/>
</dbReference>
<dbReference type="Proteomes" id="UP001139286">
    <property type="component" value="Unassembled WGS sequence"/>
</dbReference>
<evidence type="ECO:0000259" key="1">
    <source>
        <dbReference type="SMART" id="SM01008"/>
    </source>
</evidence>
<dbReference type="SUPFAM" id="SSF54665">
    <property type="entry name" value="CO dehydrogenase molybdoprotein N-domain-like"/>
    <property type="match status" value="1"/>
</dbReference>
<keyword evidence="3" id="KW-1185">Reference proteome</keyword>
<comment type="caution">
    <text evidence="2">The sequence shown here is derived from an EMBL/GenBank/DDBJ whole genome shotgun (WGS) entry which is preliminary data.</text>
</comment>
<dbReference type="Pfam" id="PF02738">
    <property type="entry name" value="MoCoBD_1"/>
    <property type="match status" value="1"/>
</dbReference>
<dbReference type="EMBL" id="JAJAPX010000003">
    <property type="protein sequence ID" value="MCB4808255.1"/>
    <property type="molecule type" value="Genomic_DNA"/>
</dbReference>
<dbReference type="PROSITE" id="PS51318">
    <property type="entry name" value="TAT"/>
    <property type="match status" value="1"/>
</dbReference>
<feature type="domain" description="Aldehyde oxidase/xanthine dehydrogenase a/b hammerhead" evidence="1">
    <location>
        <begin position="211"/>
        <end position="310"/>
    </location>
</feature>
<dbReference type="Pfam" id="PF20256">
    <property type="entry name" value="MoCoBD_2"/>
    <property type="match status" value="2"/>
</dbReference>
<gene>
    <name evidence="2" type="ORF">LG651_08325</name>
</gene>